<accession>A0A3N4MNU3</accession>
<proteinExistence type="predicted"/>
<dbReference type="OrthoDB" id="7950977at2"/>
<dbReference type="SUPFAM" id="SSF47789">
    <property type="entry name" value="C-terminal domain of RNA polymerase alpha subunit"/>
    <property type="match status" value="1"/>
</dbReference>
<sequence length="75" mass="8049">MKPLHKTATGVAIPENIGKPAWRALHNEGYQTLHDITRVSAAGLLKLHGVGPKAIRLLQAALAEQGLSFAEDEVK</sequence>
<dbReference type="Gene3D" id="1.10.150.20">
    <property type="entry name" value="5' to 3' exonuclease, C-terminal subdomain"/>
    <property type="match status" value="1"/>
</dbReference>
<keyword evidence="1" id="KW-0238">DNA-binding</keyword>
<comment type="caution">
    <text evidence="1">The sequence shown here is derived from an EMBL/GenBank/DDBJ whole genome shotgun (WGS) entry which is preliminary data.</text>
</comment>
<dbReference type="AlphaFoldDB" id="A0A3N4MNU3"/>
<dbReference type="GO" id="GO:0003677">
    <property type="term" value="F:DNA binding"/>
    <property type="evidence" value="ECO:0007669"/>
    <property type="project" value="UniProtKB-KW"/>
</dbReference>
<organism evidence="1 2">
    <name type="scientific">Chitinophaga barathri</name>
    <dbReference type="NCBI Taxonomy" id="1647451"/>
    <lineage>
        <taxon>Bacteria</taxon>
        <taxon>Pseudomonadati</taxon>
        <taxon>Bacteroidota</taxon>
        <taxon>Chitinophagia</taxon>
        <taxon>Chitinophagales</taxon>
        <taxon>Chitinophagaceae</taxon>
        <taxon>Chitinophaga</taxon>
    </lineage>
</organism>
<protein>
    <submittedName>
        <fullName evidence="1">DNA-binding protein</fullName>
    </submittedName>
</protein>
<dbReference type="Proteomes" id="UP000279089">
    <property type="component" value="Unassembled WGS sequence"/>
</dbReference>
<evidence type="ECO:0000313" key="1">
    <source>
        <dbReference type="EMBL" id="RPD41730.1"/>
    </source>
</evidence>
<evidence type="ECO:0000313" key="2">
    <source>
        <dbReference type="Proteomes" id="UP000279089"/>
    </source>
</evidence>
<reference evidence="2" key="1">
    <citation type="submission" date="2018-11" db="EMBL/GenBank/DDBJ databases">
        <title>Chitinophaga lutea sp.nov., isolate from arsenic contaminated soil.</title>
        <authorList>
            <person name="Zong Y."/>
        </authorList>
    </citation>
    <scope>NUCLEOTIDE SEQUENCE [LARGE SCALE GENOMIC DNA]</scope>
    <source>
        <strain evidence="2">YLT18</strain>
    </source>
</reference>
<name>A0A3N4MNU3_9BACT</name>
<gene>
    <name evidence="1" type="ORF">EG028_06055</name>
</gene>
<keyword evidence="2" id="KW-1185">Reference proteome</keyword>
<dbReference type="RefSeq" id="WP_120514669.1">
    <property type="nucleotide sequence ID" value="NZ_QXZY01000002.1"/>
</dbReference>
<dbReference type="EMBL" id="RMBX01000003">
    <property type="protein sequence ID" value="RPD41730.1"/>
    <property type="molecule type" value="Genomic_DNA"/>
</dbReference>